<proteinExistence type="predicted"/>
<name>A0AAD5DZ90_9CHLO</name>
<comment type="caution">
    <text evidence="1">The sequence shown here is derived from an EMBL/GenBank/DDBJ whole genome shotgun (WGS) entry which is preliminary data.</text>
</comment>
<organism evidence="1 2">
    <name type="scientific">Chlorella ohadii</name>
    <dbReference type="NCBI Taxonomy" id="2649997"/>
    <lineage>
        <taxon>Eukaryota</taxon>
        <taxon>Viridiplantae</taxon>
        <taxon>Chlorophyta</taxon>
        <taxon>core chlorophytes</taxon>
        <taxon>Trebouxiophyceae</taxon>
        <taxon>Chlorellales</taxon>
        <taxon>Chlorellaceae</taxon>
        <taxon>Chlorella clade</taxon>
        <taxon>Chlorella</taxon>
    </lineage>
</organism>
<dbReference type="EMBL" id="JADXDR010000017">
    <property type="protein sequence ID" value="KAI7845453.1"/>
    <property type="molecule type" value="Genomic_DNA"/>
</dbReference>
<gene>
    <name evidence="1" type="ORF">COHA_001003</name>
</gene>
<dbReference type="Proteomes" id="UP001205105">
    <property type="component" value="Unassembled WGS sequence"/>
</dbReference>
<evidence type="ECO:0000313" key="2">
    <source>
        <dbReference type="Proteomes" id="UP001205105"/>
    </source>
</evidence>
<reference evidence="1" key="1">
    <citation type="submission" date="2020-11" db="EMBL/GenBank/DDBJ databases">
        <title>Chlorella ohadii genome sequencing and assembly.</title>
        <authorList>
            <person name="Murik O."/>
            <person name="Treves H."/>
            <person name="Kedem I."/>
            <person name="Shotland Y."/>
            <person name="Kaplan A."/>
        </authorList>
    </citation>
    <scope>NUCLEOTIDE SEQUENCE</scope>
    <source>
        <strain evidence="1">1</strain>
    </source>
</reference>
<keyword evidence="2" id="KW-1185">Reference proteome</keyword>
<evidence type="ECO:0000313" key="1">
    <source>
        <dbReference type="EMBL" id="KAI7845453.1"/>
    </source>
</evidence>
<sequence>MLSRQIPKLTEKNASYECFQANGDVVTVAVFAPAACHRAVDSFSPTGVAAEHQRSDSLENRAEGEAALAAARARGQVLVTAGYTVEIKIYENIGLPQWL</sequence>
<protein>
    <submittedName>
        <fullName evidence="1">Uncharacterized protein</fullName>
    </submittedName>
</protein>
<dbReference type="AlphaFoldDB" id="A0AAD5DZ90"/>
<accession>A0AAD5DZ90</accession>